<dbReference type="AlphaFoldDB" id="A0A9E6XSW7"/>
<keyword evidence="5" id="KW-1185">Reference proteome</keyword>
<evidence type="ECO:0000256" key="1">
    <source>
        <dbReference type="ARBA" id="ARBA00010577"/>
    </source>
</evidence>
<dbReference type="KEGG" id="sbae:DSM104329_00080"/>
<comment type="similarity">
    <text evidence="1">Belongs to the FlgD family.</text>
</comment>
<accession>A0A9E6XSW7</accession>
<dbReference type="RefSeq" id="WP_259313409.1">
    <property type="nucleotide sequence ID" value="NZ_CP087164.1"/>
</dbReference>
<dbReference type="Pfam" id="PF03963">
    <property type="entry name" value="FlgD"/>
    <property type="match status" value="1"/>
</dbReference>
<name>A0A9E6XSW7_9ACTN</name>
<dbReference type="Proteomes" id="UP001162834">
    <property type="component" value="Chromosome"/>
</dbReference>
<gene>
    <name evidence="4" type="ORF">DSM104329_00080</name>
</gene>
<feature type="region of interest" description="Disordered" evidence="3">
    <location>
        <begin position="1"/>
        <end position="27"/>
    </location>
</feature>
<dbReference type="GO" id="GO:0044781">
    <property type="term" value="P:bacterial-type flagellum organization"/>
    <property type="evidence" value="ECO:0007669"/>
    <property type="project" value="UniProtKB-KW"/>
</dbReference>
<evidence type="ECO:0000256" key="3">
    <source>
        <dbReference type="SAM" id="MobiDB-lite"/>
    </source>
</evidence>
<evidence type="ECO:0000256" key="2">
    <source>
        <dbReference type="ARBA" id="ARBA00022795"/>
    </source>
</evidence>
<evidence type="ECO:0000313" key="5">
    <source>
        <dbReference type="Proteomes" id="UP001162834"/>
    </source>
</evidence>
<keyword evidence="2" id="KW-1005">Bacterial flagellum biogenesis</keyword>
<proteinExistence type="inferred from homology"/>
<protein>
    <recommendedName>
        <fullName evidence="6">Basal-body rod modification protein FlgD</fullName>
    </recommendedName>
</protein>
<dbReference type="EMBL" id="CP087164">
    <property type="protein sequence ID" value="UGS33715.1"/>
    <property type="molecule type" value="Genomic_DNA"/>
</dbReference>
<sequence length="139" mass="14829">MSTTPATTPAAATTATTTTDARKKPDAMGLDKDAFLKILVEQLRHQDPSQPGDSQQYIQQMTQYSMLEQLNNISTAVQSQKADTANTTALNLVGRTVTWKDRTGEHSGLVDKVSFTEDGATLTVGGASGIELGSVTEVR</sequence>
<reference evidence="4" key="1">
    <citation type="journal article" date="2022" name="Int. J. Syst. Evol. Microbiol.">
        <title>Pseudomonas aegrilactucae sp. nov. and Pseudomonas morbosilactucae sp. nov., pathogens causing bacterial rot of lettuce in Japan.</title>
        <authorList>
            <person name="Sawada H."/>
            <person name="Fujikawa T."/>
            <person name="Satou M."/>
        </authorList>
    </citation>
    <scope>NUCLEOTIDE SEQUENCE</scope>
    <source>
        <strain evidence="4">0166_1</strain>
    </source>
</reference>
<evidence type="ECO:0008006" key="6">
    <source>
        <dbReference type="Google" id="ProtNLM"/>
    </source>
</evidence>
<organism evidence="4 5">
    <name type="scientific">Capillimicrobium parvum</name>
    <dbReference type="NCBI Taxonomy" id="2884022"/>
    <lineage>
        <taxon>Bacteria</taxon>
        <taxon>Bacillati</taxon>
        <taxon>Actinomycetota</taxon>
        <taxon>Thermoleophilia</taxon>
        <taxon>Solirubrobacterales</taxon>
        <taxon>Capillimicrobiaceae</taxon>
        <taxon>Capillimicrobium</taxon>
    </lineage>
</organism>
<evidence type="ECO:0000313" key="4">
    <source>
        <dbReference type="EMBL" id="UGS33715.1"/>
    </source>
</evidence>
<dbReference type="InterPro" id="IPR005648">
    <property type="entry name" value="FlgD"/>
</dbReference>
<feature type="compositionally biased region" description="Low complexity" evidence="3">
    <location>
        <begin position="1"/>
        <end position="19"/>
    </location>
</feature>